<comment type="similarity">
    <text evidence="4">Belongs to the HAD-like hydrolase superfamily. MasA/MtnC family.</text>
</comment>
<keyword evidence="2 4" id="KW-0378">Hydrolase</keyword>
<proteinExistence type="inferred from homology"/>
<evidence type="ECO:0000313" key="6">
    <source>
        <dbReference type="Proteomes" id="UP000202440"/>
    </source>
</evidence>
<dbReference type="Gene3D" id="1.10.720.60">
    <property type="match status" value="1"/>
</dbReference>
<dbReference type="GO" id="GO:0043874">
    <property type="term" value="F:acireductone synthase activity"/>
    <property type="evidence" value="ECO:0007669"/>
    <property type="project" value="UniProtKB-EC"/>
</dbReference>
<organism evidence="5 6">
    <name type="scientific">Bacterioplanes sanyensis</name>
    <dbReference type="NCBI Taxonomy" id="1249553"/>
    <lineage>
        <taxon>Bacteria</taxon>
        <taxon>Pseudomonadati</taxon>
        <taxon>Pseudomonadota</taxon>
        <taxon>Gammaproteobacteria</taxon>
        <taxon>Oceanospirillales</taxon>
        <taxon>Oceanospirillaceae</taxon>
        <taxon>Bacterioplanes</taxon>
    </lineage>
</organism>
<dbReference type="Proteomes" id="UP000202440">
    <property type="component" value="Chromosome"/>
</dbReference>
<dbReference type="InterPro" id="IPR023943">
    <property type="entry name" value="Enolase-ppase_E1"/>
</dbReference>
<dbReference type="EMBL" id="CP022530">
    <property type="protein sequence ID" value="ASP40717.1"/>
    <property type="molecule type" value="Genomic_DNA"/>
</dbReference>
<dbReference type="InterPro" id="IPR023214">
    <property type="entry name" value="HAD_sf"/>
</dbReference>
<keyword evidence="3 4" id="KW-0486">Methionine biosynthesis</keyword>
<dbReference type="SFLD" id="SFLDG01129">
    <property type="entry name" value="C1.5:_HAD__Beta-PGM__Phosphata"/>
    <property type="match status" value="1"/>
</dbReference>
<reference evidence="5 6" key="1">
    <citation type="submission" date="2017-07" db="EMBL/GenBank/DDBJ databases">
        <title>Annotated genome sequence of Bacterioplanes sanyensis isolated from Red Sea.</title>
        <authorList>
            <person name="Rehman Z.U."/>
        </authorList>
    </citation>
    <scope>NUCLEOTIDE SEQUENCE [LARGE SCALE GENOMIC DNA]</scope>
    <source>
        <strain evidence="5 6">NV9</strain>
    </source>
</reference>
<dbReference type="EC" id="3.1.3.77" evidence="4"/>
<comment type="catalytic activity">
    <reaction evidence="4">
        <text>5-methylsulfanyl-2,3-dioxopentyl phosphate + H2O = 1,2-dihydroxy-5-(methylsulfanyl)pent-1-en-3-one + phosphate</text>
        <dbReference type="Rhea" id="RHEA:21700"/>
        <dbReference type="ChEBI" id="CHEBI:15377"/>
        <dbReference type="ChEBI" id="CHEBI:43474"/>
        <dbReference type="ChEBI" id="CHEBI:49252"/>
        <dbReference type="ChEBI" id="CHEBI:58828"/>
        <dbReference type="EC" id="3.1.3.77"/>
    </reaction>
</comment>
<dbReference type="SUPFAM" id="SSF56784">
    <property type="entry name" value="HAD-like"/>
    <property type="match status" value="1"/>
</dbReference>
<dbReference type="GO" id="GO:0043716">
    <property type="term" value="F:2-hydroxy-3-keto-5-methylthiopentenyl-1-phosphate phosphatase activity"/>
    <property type="evidence" value="ECO:0007669"/>
    <property type="project" value="UniProtKB-UniRule"/>
</dbReference>
<dbReference type="KEGG" id="bsan:CHH28_19480"/>
<keyword evidence="1 4" id="KW-0028">Amino-acid biosynthesis</keyword>
<accession>A0A222FNX7</accession>
<dbReference type="UniPathway" id="UPA00904">
    <property type="reaction ID" value="UER00876"/>
</dbReference>
<comment type="pathway">
    <text evidence="4">Amino-acid biosynthesis; L-methionine biosynthesis via salvage pathway; L-methionine from S-methyl-5-thio-alpha-D-ribose 1-phosphate: step 3/6.</text>
</comment>
<comment type="pathway">
    <text evidence="4">Amino-acid biosynthesis; L-methionine biosynthesis via salvage pathway; L-methionine from S-methyl-5-thio-alpha-D-ribose 1-phosphate: step 4/6.</text>
</comment>
<evidence type="ECO:0000313" key="5">
    <source>
        <dbReference type="EMBL" id="ASP40717.1"/>
    </source>
</evidence>
<dbReference type="SFLD" id="SFLDF00044">
    <property type="entry name" value="enolase-phosphatase"/>
    <property type="match status" value="1"/>
</dbReference>
<dbReference type="GO" id="GO:0019509">
    <property type="term" value="P:L-methionine salvage from methylthioadenosine"/>
    <property type="evidence" value="ECO:0007669"/>
    <property type="project" value="UniProtKB-UniRule"/>
</dbReference>
<dbReference type="InterPro" id="IPR036412">
    <property type="entry name" value="HAD-like_sf"/>
</dbReference>
<dbReference type="GO" id="GO:0000287">
    <property type="term" value="F:magnesium ion binding"/>
    <property type="evidence" value="ECO:0007669"/>
    <property type="project" value="UniProtKB-UniRule"/>
</dbReference>
<evidence type="ECO:0000256" key="4">
    <source>
        <dbReference type="HAMAP-Rule" id="MF_01681"/>
    </source>
</evidence>
<evidence type="ECO:0000256" key="2">
    <source>
        <dbReference type="ARBA" id="ARBA00022801"/>
    </source>
</evidence>
<dbReference type="PANTHER" id="PTHR20371">
    <property type="entry name" value="ENOLASE-PHOSPHATASE E1"/>
    <property type="match status" value="1"/>
</dbReference>
<dbReference type="SFLD" id="SFLDG01133">
    <property type="entry name" value="C1.5.4:_Enolase-phosphatase_Li"/>
    <property type="match status" value="1"/>
</dbReference>
<keyword evidence="4" id="KW-0479">Metal-binding</keyword>
<dbReference type="Gene3D" id="3.40.50.1000">
    <property type="entry name" value="HAD superfamily/HAD-like"/>
    <property type="match status" value="1"/>
</dbReference>
<gene>
    <name evidence="4 5" type="primary">mtnC</name>
    <name evidence="5" type="ORF">CHH28_19480</name>
</gene>
<keyword evidence="6" id="KW-1185">Reference proteome</keyword>
<dbReference type="PANTHER" id="PTHR20371:SF1">
    <property type="entry name" value="ENOLASE-PHOSPHATASE E1"/>
    <property type="match status" value="1"/>
</dbReference>
<protein>
    <recommendedName>
        <fullName evidence="4">Enolase-phosphatase E1</fullName>
        <ecNumber evidence="4">3.1.3.77</ecNumber>
    </recommendedName>
    <alternativeName>
        <fullName evidence="4">2,3-diketo-5-methylthio-1-phosphopentane phosphatase</fullName>
    </alternativeName>
</protein>
<dbReference type="NCBIfam" id="TIGR01691">
    <property type="entry name" value="enolase-ppase"/>
    <property type="match status" value="1"/>
</dbReference>
<comment type="function">
    <text evidence="4">Bifunctional enzyme that catalyzes the enolization of 2,3-diketo-5-methylthiopentyl-1-phosphate (DK-MTP-1-P) into the intermediate 2-hydroxy-3-keto-5-methylthiopentenyl-1-phosphate (HK-MTPenyl-1-P), which is then dephosphorylated to form the acireductone 1,2-dihydroxy-3-keto-5-methylthiopentene (DHK-MTPene).</text>
</comment>
<dbReference type="SFLD" id="SFLDS00003">
    <property type="entry name" value="Haloacid_Dehalogenase"/>
    <property type="match status" value="1"/>
</dbReference>
<dbReference type="GO" id="GO:0043715">
    <property type="term" value="F:2,3-diketo-5-methylthiopentyl-1-phosphate enolase activity"/>
    <property type="evidence" value="ECO:0007669"/>
    <property type="project" value="UniProtKB-UniRule"/>
</dbReference>
<sequence length="234" mass="25778">MSIAAIVTDIEGTTSSIAFVKDVLFPYARQHLREFVCAHEAQPDVQQCLQQTQALLLTEGREASSTDELIDALLCWIDEDRKATPLKTLQGMIWQRGYQQGDYQAHMYADATAALRDWSQHLPLYVYSSGSVQAQQLFFAHSCDGDLLPLFSGHFDTRIGAKQDVASYQHIAAELQNEHAVGAGNILFLSDIEAELDAAAGAGLQTVLVCRADVPQTSRHRVVQSFAEIDLALL</sequence>
<dbReference type="RefSeq" id="WP_094061877.1">
    <property type="nucleotide sequence ID" value="NZ_CP022530.1"/>
</dbReference>
<comment type="subunit">
    <text evidence="4">Monomer.</text>
</comment>
<keyword evidence="4" id="KW-0460">Magnesium</keyword>
<dbReference type="AlphaFoldDB" id="A0A222FNX7"/>
<evidence type="ECO:0000256" key="3">
    <source>
        <dbReference type="ARBA" id="ARBA00023167"/>
    </source>
</evidence>
<dbReference type="CDD" id="cd01629">
    <property type="entry name" value="HAD_EP"/>
    <property type="match status" value="1"/>
</dbReference>
<evidence type="ECO:0000256" key="1">
    <source>
        <dbReference type="ARBA" id="ARBA00022605"/>
    </source>
</evidence>
<comment type="cofactor">
    <cofactor evidence="4">
        <name>Mg(2+)</name>
        <dbReference type="ChEBI" id="CHEBI:18420"/>
    </cofactor>
    <text evidence="4">Binds 1 Mg(2+) ion per subunit.</text>
</comment>
<name>A0A222FNX7_9GAMM</name>
<dbReference type="HAMAP" id="MF_01681">
    <property type="entry name" value="Salvage_MtnC"/>
    <property type="match status" value="1"/>
</dbReference>
<dbReference type="OrthoDB" id="9797416at2"/>